<dbReference type="Proteomes" id="UP000263486">
    <property type="component" value="Unassembled WGS sequence"/>
</dbReference>
<dbReference type="SUPFAM" id="SSF160148">
    <property type="entry name" value="CPE0013-like"/>
    <property type="match status" value="1"/>
</dbReference>
<protein>
    <submittedName>
        <fullName evidence="1">DUF1667 domain-containing protein</fullName>
    </submittedName>
</protein>
<sequence length="114" mass="12450">MKKLICIVCPMGCHIEVDAQNDYKTTGNQCPRGAVYGKKELTAPTRVVTSTIKISGGIHNRVPVKTAGDIPKELNFKCMDLINTLSVKSPVKMGDIVSENIFDTGINLVITRNM</sequence>
<evidence type="ECO:0000313" key="2">
    <source>
        <dbReference type="Proteomes" id="UP000263486"/>
    </source>
</evidence>
<dbReference type="PANTHER" id="PTHR39450:SF1">
    <property type="entry name" value="DUF1667 DOMAIN-CONTAINING PROTEIN"/>
    <property type="match status" value="1"/>
</dbReference>
<keyword evidence="2" id="KW-1185">Reference proteome</keyword>
<name>A0ABX9KE53_9FUSO</name>
<accession>A0ABX9KE53</accession>
<dbReference type="PANTHER" id="PTHR39450">
    <property type="entry name" value="MOLYBDOPTERIN OXIDOREDUCTASE, 4FE-4S CLUSTER-BINDING SUBUNIT"/>
    <property type="match status" value="1"/>
</dbReference>
<evidence type="ECO:0000313" key="1">
    <source>
        <dbReference type="EMBL" id="REI39463.1"/>
    </source>
</evidence>
<gene>
    <name evidence="1" type="ORF">DYH56_14765</name>
</gene>
<dbReference type="RefSeq" id="WP_114643638.1">
    <property type="nucleotide sequence ID" value="NZ_JAACIO010000042.1"/>
</dbReference>
<dbReference type="Gene3D" id="3.10.530.10">
    <property type="entry name" value="CPE0013-like"/>
    <property type="match status" value="1"/>
</dbReference>
<comment type="caution">
    <text evidence="1">The sequence shown here is derived from an EMBL/GenBank/DDBJ whole genome shotgun (WGS) entry which is preliminary data.</text>
</comment>
<proteinExistence type="predicted"/>
<reference evidence="1 2" key="1">
    <citation type="submission" date="2018-08" db="EMBL/GenBank/DDBJ databases">
        <title>Draft genome sequence of Psychrilyobacter sp. strain SD5 isolated from Black Sea water.</title>
        <authorList>
            <person name="Yadav S."/>
            <person name="Villanueva L."/>
            <person name="Damste J.S.S."/>
        </authorList>
    </citation>
    <scope>NUCLEOTIDE SEQUENCE [LARGE SCALE GENOMIC DNA]</scope>
    <source>
        <strain evidence="1 2">SD5</strain>
    </source>
</reference>
<dbReference type="Pfam" id="PF07892">
    <property type="entry name" value="DUF1667"/>
    <property type="match status" value="1"/>
</dbReference>
<dbReference type="InterPro" id="IPR036593">
    <property type="entry name" value="CPE0013-like_sf"/>
</dbReference>
<organism evidence="1 2">
    <name type="scientific">Psychrilyobacter piezotolerans</name>
    <dbReference type="NCBI Taxonomy" id="2293438"/>
    <lineage>
        <taxon>Bacteria</taxon>
        <taxon>Fusobacteriati</taxon>
        <taxon>Fusobacteriota</taxon>
        <taxon>Fusobacteriia</taxon>
        <taxon>Fusobacteriales</taxon>
        <taxon>Fusobacteriaceae</taxon>
        <taxon>Psychrilyobacter</taxon>
    </lineage>
</organism>
<dbReference type="InterPro" id="IPR012460">
    <property type="entry name" value="DUF1667"/>
</dbReference>
<dbReference type="EMBL" id="QUAJ01000044">
    <property type="protein sequence ID" value="REI39463.1"/>
    <property type="molecule type" value="Genomic_DNA"/>
</dbReference>